<dbReference type="GO" id="GO:0005829">
    <property type="term" value="C:cytosol"/>
    <property type="evidence" value="ECO:0007669"/>
    <property type="project" value="TreeGrafter"/>
</dbReference>
<evidence type="ECO:0000259" key="1">
    <source>
        <dbReference type="Pfam" id="PF24859"/>
    </source>
</evidence>
<dbReference type="Pfam" id="PF24859">
    <property type="entry name" value="FdhE_central"/>
    <property type="match status" value="1"/>
</dbReference>
<dbReference type="AlphaFoldDB" id="A0A3N5AD43"/>
<dbReference type="Proteomes" id="UP000282654">
    <property type="component" value="Unassembled WGS sequence"/>
</dbReference>
<accession>A0A3N5AD43</accession>
<gene>
    <name evidence="2" type="ORF">EDD75_1918</name>
</gene>
<dbReference type="PROSITE" id="PS51257">
    <property type="entry name" value="PROKAR_LIPOPROTEIN"/>
    <property type="match status" value="1"/>
</dbReference>
<dbReference type="InterPro" id="IPR006452">
    <property type="entry name" value="Formate_DH_accessory"/>
</dbReference>
<keyword evidence="3" id="KW-1185">Reference proteome</keyword>
<dbReference type="InterPro" id="IPR024064">
    <property type="entry name" value="FdhE-like_sf"/>
</dbReference>
<proteinExistence type="predicted"/>
<protein>
    <submittedName>
        <fullName evidence="2">FdhE protein</fullName>
    </submittedName>
</protein>
<dbReference type="GO" id="GO:0008199">
    <property type="term" value="F:ferric iron binding"/>
    <property type="evidence" value="ECO:0007669"/>
    <property type="project" value="TreeGrafter"/>
</dbReference>
<dbReference type="RefSeq" id="WP_170157791.1">
    <property type="nucleotide sequence ID" value="NZ_RKRE01000003.1"/>
</dbReference>
<dbReference type="PANTHER" id="PTHR37689">
    <property type="entry name" value="PROTEIN FDHE"/>
    <property type="match status" value="1"/>
</dbReference>
<dbReference type="Gene3D" id="3.90.1670.10">
    <property type="entry name" value="FdhE-like domain"/>
    <property type="match status" value="1"/>
</dbReference>
<reference evidence="2 3" key="1">
    <citation type="submission" date="2018-11" db="EMBL/GenBank/DDBJ databases">
        <title>Genomic Encyclopedia of Type Strains, Phase IV (KMG-IV): sequencing the most valuable type-strain genomes for metagenomic binning, comparative biology and taxonomic classification.</title>
        <authorList>
            <person name="Goeker M."/>
        </authorList>
    </citation>
    <scope>NUCLEOTIDE SEQUENCE [LARGE SCALE GENOMIC DNA]</scope>
    <source>
        <strain evidence="2 3">DSM 102936</strain>
    </source>
</reference>
<dbReference type="CDD" id="cd16341">
    <property type="entry name" value="FdhE"/>
    <property type="match status" value="1"/>
</dbReference>
<comment type="caution">
    <text evidence="2">The sequence shown here is derived from an EMBL/GenBank/DDBJ whole genome shotgun (WGS) entry which is preliminary data.</text>
</comment>
<dbReference type="SUPFAM" id="SSF144020">
    <property type="entry name" value="FdhE-like"/>
    <property type="match status" value="1"/>
</dbReference>
<dbReference type="InterPro" id="IPR056797">
    <property type="entry name" value="FdhE_central"/>
</dbReference>
<evidence type="ECO:0000313" key="3">
    <source>
        <dbReference type="Proteomes" id="UP000282654"/>
    </source>
</evidence>
<evidence type="ECO:0000313" key="2">
    <source>
        <dbReference type="EMBL" id="RPF42806.1"/>
    </source>
</evidence>
<feature type="domain" description="FdhE central" evidence="1">
    <location>
        <begin position="162"/>
        <end position="197"/>
    </location>
</feature>
<sequence>MKRLDVADLAAQMVALWGALGSCGVTAPLFFKRSPTVQERQEWGKGIPWVMLLPPQIETDSFATVVACIAGAIKQVLPELEPEIAAVDRALTQDESLKAVLTDYLRERIIRKDGVVREVPLPSGLSPEAVGFVTGTAARLLMRAYAREAAAWFAAGEWRRGICPVCGNYPVFAVLQEEERARHLYCGLCGTSWRFERLACPFCGRQDGQGELLIWEEQPAYRVYLCHECRAYLKAFDAKWGKPEDLLVESFRTLFLDLLALREGYQNPALEWSNLLVEPHSLRSEG</sequence>
<dbReference type="GO" id="GO:0051604">
    <property type="term" value="P:protein maturation"/>
    <property type="evidence" value="ECO:0007669"/>
    <property type="project" value="TreeGrafter"/>
</dbReference>
<dbReference type="EMBL" id="RKRE01000003">
    <property type="protein sequence ID" value="RPF42806.1"/>
    <property type="molecule type" value="Genomic_DNA"/>
</dbReference>
<organism evidence="2 3">
    <name type="scientific">Thermodesulfitimonas autotrophica</name>
    <dbReference type="NCBI Taxonomy" id="1894989"/>
    <lineage>
        <taxon>Bacteria</taxon>
        <taxon>Bacillati</taxon>
        <taxon>Bacillota</taxon>
        <taxon>Clostridia</taxon>
        <taxon>Thermoanaerobacterales</taxon>
        <taxon>Thermoanaerobacteraceae</taxon>
        <taxon>Thermodesulfitimonas</taxon>
    </lineage>
</organism>
<name>A0A3N5AD43_9THEO</name>
<dbReference type="PANTHER" id="PTHR37689:SF1">
    <property type="entry name" value="PROTEIN FDHE"/>
    <property type="match status" value="1"/>
</dbReference>